<gene>
    <name evidence="3" type="ORF">PX52LOC_02027</name>
</gene>
<dbReference type="OrthoDB" id="5525203at2"/>
<evidence type="ECO:0000256" key="1">
    <source>
        <dbReference type="SAM" id="MobiDB-lite"/>
    </source>
</evidence>
<evidence type="ECO:0000313" key="4">
    <source>
        <dbReference type="Proteomes" id="UP000324974"/>
    </source>
</evidence>
<feature type="compositionally biased region" description="Basic residues" evidence="1">
    <location>
        <begin position="281"/>
        <end position="292"/>
    </location>
</feature>
<name>A0A5C1ADJ3_9BACT</name>
<dbReference type="EMBL" id="CP042425">
    <property type="protein sequence ID" value="QEL15118.1"/>
    <property type="molecule type" value="Genomic_DNA"/>
</dbReference>
<protein>
    <submittedName>
        <fullName evidence="3">IS701 family transposase</fullName>
    </submittedName>
</protein>
<dbReference type="RefSeq" id="WP_149109962.1">
    <property type="nucleotide sequence ID" value="NZ_CP042425.1"/>
</dbReference>
<dbReference type="KEGG" id="lrs:PX52LOC_02027"/>
<evidence type="ECO:0000259" key="2">
    <source>
        <dbReference type="Pfam" id="PF13546"/>
    </source>
</evidence>
<organism evidence="3 4">
    <name type="scientific">Limnoglobus roseus</name>
    <dbReference type="NCBI Taxonomy" id="2598579"/>
    <lineage>
        <taxon>Bacteria</taxon>
        <taxon>Pseudomonadati</taxon>
        <taxon>Planctomycetota</taxon>
        <taxon>Planctomycetia</taxon>
        <taxon>Gemmatales</taxon>
        <taxon>Gemmataceae</taxon>
        <taxon>Limnoglobus</taxon>
    </lineage>
</organism>
<dbReference type="PANTHER" id="PTHR33627:SF1">
    <property type="entry name" value="TRANSPOSASE"/>
    <property type="match status" value="1"/>
</dbReference>
<reference evidence="4" key="1">
    <citation type="submission" date="2019-08" db="EMBL/GenBank/DDBJ databases">
        <title>Limnoglobus roseus gen. nov., sp. nov., a novel freshwater planctomycete with a giant genome from the family Gemmataceae.</title>
        <authorList>
            <person name="Kulichevskaya I.S."/>
            <person name="Naumoff D.G."/>
            <person name="Miroshnikov K."/>
            <person name="Ivanova A."/>
            <person name="Philippov D.A."/>
            <person name="Hakobyan A."/>
            <person name="Rijpstra I.C."/>
            <person name="Sinninghe Damste J.S."/>
            <person name="Liesack W."/>
            <person name="Dedysh S.N."/>
        </authorList>
    </citation>
    <scope>NUCLEOTIDE SEQUENCE [LARGE SCALE GENOMIC DNA]</scope>
    <source>
        <strain evidence="4">PX52</strain>
    </source>
</reference>
<dbReference type="InterPro" id="IPR039365">
    <property type="entry name" value="IS701-like"/>
</dbReference>
<dbReference type="InterPro" id="IPR038721">
    <property type="entry name" value="IS701-like_DDE_dom"/>
</dbReference>
<sequence length="310" mass="34460">MQRQYLGCVGKVDNGIVTVHLGVTRGTFQALLDADLYLPKSWSEDRERCRTAGIPDDVKHRPKWRLAVDQWLRAAGNGMSFDWLVFDEGYGAAVPFLRFLNLVDQRFVAEVPVNFTVRGTDHGPARRADGRLSAADARGGARHRVAHRTVRASFWRAATARVWVEGREHTLIAAVNEATAEVKYFLTNATMAPLPRVLAVAFRRWAVEHAFRLGKQEAGLMDYEGRNYTGMLRHLTLALIVLGFVATHTERLRGEKPRGDRGAGVPGVEPAMRRGVPTASRHPRAAAHRRSHPLPSAAERTGRQVPQEAA</sequence>
<feature type="compositionally biased region" description="Basic and acidic residues" evidence="1">
    <location>
        <begin position="252"/>
        <end position="261"/>
    </location>
</feature>
<evidence type="ECO:0000313" key="3">
    <source>
        <dbReference type="EMBL" id="QEL15118.1"/>
    </source>
</evidence>
<dbReference type="PANTHER" id="PTHR33627">
    <property type="entry name" value="TRANSPOSASE"/>
    <property type="match status" value="1"/>
</dbReference>
<dbReference type="InterPro" id="IPR012337">
    <property type="entry name" value="RNaseH-like_sf"/>
</dbReference>
<feature type="region of interest" description="Disordered" evidence="1">
    <location>
        <begin position="252"/>
        <end position="310"/>
    </location>
</feature>
<accession>A0A5C1ADJ3</accession>
<keyword evidence="4" id="KW-1185">Reference proteome</keyword>
<dbReference type="SUPFAM" id="SSF53098">
    <property type="entry name" value="Ribonuclease H-like"/>
    <property type="match status" value="1"/>
</dbReference>
<dbReference type="Proteomes" id="UP000324974">
    <property type="component" value="Chromosome"/>
</dbReference>
<feature type="domain" description="Transposase IS701-like DDE" evidence="2">
    <location>
        <begin position="2"/>
        <end position="133"/>
    </location>
</feature>
<dbReference type="AlphaFoldDB" id="A0A5C1ADJ3"/>
<dbReference type="Pfam" id="PF13546">
    <property type="entry name" value="DDE_5"/>
    <property type="match status" value="1"/>
</dbReference>
<proteinExistence type="predicted"/>